<dbReference type="CDD" id="cd00087">
    <property type="entry name" value="FReD"/>
    <property type="match status" value="1"/>
</dbReference>
<name>A0A1I8PYA9_STOCA</name>
<evidence type="ECO:0000256" key="1">
    <source>
        <dbReference type="ARBA" id="ARBA00023157"/>
    </source>
</evidence>
<dbReference type="EnsemblMetazoa" id="SCAU012193-RA">
    <property type="protein sequence ID" value="SCAU012193-PA"/>
    <property type="gene ID" value="SCAU012193"/>
</dbReference>
<feature type="domain" description="Fibrinogen C-terminal" evidence="3">
    <location>
        <begin position="85"/>
        <end position="304"/>
    </location>
</feature>
<dbReference type="InterPro" id="IPR036056">
    <property type="entry name" value="Fibrinogen-like_C"/>
</dbReference>
<dbReference type="PROSITE" id="PS00514">
    <property type="entry name" value="FIBRINOGEN_C_1"/>
    <property type="match status" value="1"/>
</dbReference>
<protein>
    <recommendedName>
        <fullName evidence="3">Fibrinogen C-terminal domain-containing protein</fullName>
    </recommendedName>
</protein>
<evidence type="ECO:0000313" key="4">
    <source>
        <dbReference type="EnsemblMetazoa" id="SCAU012193-PA"/>
    </source>
</evidence>
<dbReference type="InterPro" id="IPR002181">
    <property type="entry name" value="Fibrinogen_a/b/g_C_dom"/>
</dbReference>
<dbReference type="KEGG" id="scac:106081100"/>
<dbReference type="GO" id="GO:0005615">
    <property type="term" value="C:extracellular space"/>
    <property type="evidence" value="ECO:0007669"/>
    <property type="project" value="TreeGrafter"/>
</dbReference>
<dbReference type="SUPFAM" id="SSF56496">
    <property type="entry name" value="Fibrinogen C-terminal domain-like"/>
    <property type="match status" value="1"/>
</dbReference>
<dbReference type="InterPro" id="IPR014716">
    <property type="entry name" value="Fibrinogen_a/b/g_C_1"/>
</dbReference>
<keyword evidence="2" id="KW-0732">Signal</keyword>
<dbReference type="VEuPathDB" id="VectorBase:SCAU012193"/>
<evidence type="ECO:0000259" key="3">
    <source>
        <dbReference type="PROSITE" id="PS51406"/>
    </source>
</evidence>
<keyword evidence="5" id="KW-1185">Reference proteome</keyword>
<dbReference type="SMART" id="SM00186">
    <property type="entry name" value="FBG"/>
    <property type="match status" value="1"/>
</dbReference>
<dbReference type="PANTHER" id="PTHR19143">
    <property type="entry name" value="FIBRINOGEN/TENASCIN/ANGIOPOEITIN"/>
    <property type="match status" value="1"/>
</dbReference>
<dbReference type="InterPro" id="IPR020837">
    <property type="entry name" value="Fibrinogen_CS"/>
</dbReference>
<proteinExistence type="predicted"/>
<evidence type="ECO:0000256" key="2">
    <source>
        <dbReference type="SAM" id="SignalP"/>
    </source>
</evidence>
<dbReference type="PANTHER" id="PTHR19143:SF327">
    <property type="entry name" value="FI21813P1-RELATED"/>
    <property type="match status" value="1"/>
</dbReference>
<dbReference type="InterPro" id="IPR050373">
    <property type="entry name" value="Fibrinogen_C-term_domain"/>
</dbReference>
<evidence type="ECO:0000313" key="5">
    <source>
        <dbReference type="Proteomes" id="UP000095300"/>
    </source>
</evidence>
<dbReference type="Pfam" id="PF00147">
    <property type="entry name" value="Fibrinogen_C"/>
    <property type="match status" value="1"/>
</dbReference>
<dbReference type="AlphaFoldDB" id="A0A1I8PYA9"/>
<dbReference type="STRING" id="35570.A0A1I8PYA9"/>
<dbReference type="Gene3D" id="3.90.215.10">
    <property type="entry name" value="Gamma Fibrinogen, chain A, domain 1"/>
    <property type="match status" value="1"/>
</dbReference>
<feature type="chain" id="PRO_5009327431" description="Fibrinogen C-terminal domain-containing protein" evidence="2">
    <location>
        <begin position="23"/>
        <end position="308"/>
    </location>
</feature>
<dbReference type="OrthoDB" id="6145874at2759"/>
<feature type="signal peptide" evidence="2">
    <location>
        <begin position="1"/>
        <end position="22"/>
    </location>
</feature>
<gene>
    <name evidence="4" type="primary">106081100</name>
</gene>
<accession>A0A1I8PYA9</accession>
<sequence>MTNPQSMVCFLLLLHITVEIFAMRCEDGYERNFHPWDRMPNDGLTMKDLLEMKEDIENLKQKSLESNVKDLPMFDIRYDAIPEKCRTQETPQNCGEATACIKRSGYYHLKLPQYSNESFLVECDAHTEGGDWTVIQRRQDGSVDFYRTWAEYRQGFGNIDGEFFIGMDKLHALTNYNGPQELLIIMVNDTTAGEKEAKYDDFAIGNEENKFVLKRIGRYTGTAGDSLTAHLAQPFSTKDQDNDKNVESSCAVAYLGAWWYTKCHSSNLNGHFGDASYGKGINWYSLSGHNRSLKYVKMMLRRRRTLIK</sequence>
<organism evidence="4 5">
    <name type="scientific">Stomoxys calcitrans</name>
    <name type="common">Stable fly</name>
    <name type="synonym">Conops calcitrans</name>
    <dbReference type="NCBI Taxonomy" id="35570"/>
    <lineage>
        <taxon>Eukaryota</taxon>
        <taxon>Metazoa</taxon>
        <taxon>Ecdysozoa</taxon>
        <taxon>Arthropoda</taxon>
        <taxon>Hexapoda</taxon>
        <taxon>Insecta</taxon>
        <taxon>Pterygota</taxon>
        <taxon>Neoptera</taxon>
        <taxon>Endopterygota</taxon>
        <taxon>Diptera</taxon>
        <taxon>Brachycera</taxon>
        <taxon>Muscomorpha</taxon>
        <taxon>Muscoidea</taxon>
        <taxon>Muscidae</taxon>
        <taxon>Stomoxys</taxon>
    </lineage>
</organism>
<dbReference type="Proteomes" id="UP000095300">
    <property type="component" value="Unassembled WGS sequence"/>
</dbReference>
<dbReference type="PROSITE" id="PS51406">
    <property type="entry name" value="FIBRINOGEN_C_2"/>
    <property type="match status" value="1"/>
</dbReference>
<reference evidence="4" key="1">
    <citation type="submission" date="2020-05" db="UniProtKB">
        <authorList>
            <consortium name="EnsemblMetazoa"/>
        </authorList>
    </citation>
    <scope>IDENTIFICATION</scope>
    <source>
        <strain evidence="4">USDA</strain>
    </source>
</reference>
<keyword evidence="1" id="KW-1015">Disulfide bond</keyword>